<keyword evidence="2" id="KW-1185">Reference proteome</keyword>
<organism evidence="1 2">
    <name type="scientific">Bradyrhizobium commune</name>
    <dbReference type="NCBI Taxonomy" id="83627"/>
    <lineage>
        <taxon>Bacteria</taxon>
        <taxon>Pseudomonadati</taxon>
        <taxon>Pseudomonadota</taxon>
        <taxon>Alphaproteobacteria</taxon>
        <taxon>Hyphomicrobiales</taxon>
        <taxon>Nitrobacteraceae</taxon>
        <taxon>Bradyrhizobium</taxon>
    </lineage>
</organism>
<dbReference type="RefSeq" id="WP_195802427.1">
    <property type="nucleotide sequence ID" value="NZ_CP061379.1"/>
</dbReference>
<proteinExistence type="predicted"/>
<reference evidence="1 2" key="1">
    <citation type="submission" date="2020-09" db="EMBL/GenBank/DDBJ databases">
        <title>Complete genomes of bradyrhizobia occurring on native shrubby legumes in Australia.</title>
        <authorList>
            <person name="Lafay B."/>
        </authorList>
    </citation>
    <scope>NUCLEOTIDE SEQUENCE [LARGE SCALE GENOMIC DNA]</scope>
    <source>
        <strain evidence="1 2">BDV5040</strain>
    </source>
</reference>
<gene>
    <name evidence="1" type="ORF">IC761_06365</name>
</gene>
<evidence type="ECO:0000313" key="1">
    <source>
        <dbReference type="EMBL" id="QPF92904.1"/>
    </source>
</evidence>
<dbReference type="Proteomes" id="UP000594621">
    <property type="component" value="Chromosome"/>
</dbReference>
<name>A0A7S9D803_9BRAD</name>
<sequence length="76" mass="8044">MTKLLDQALEIARGLPSDAQDDIARIVLQLAGAEAESPVILTDDEKSAIAVSKEAAARGEFATEAQVRATWAKHGL</sequence>
<protein>
    <submittedName>
        <fullName evidence="1">Uncharacterized protein</fullName>
    </submittedName>
</protein>
<dbReference type="KEGG" id="bcou:IC761_06365"/>
<accession>A0A7S9D803</accession>
<evidence type="ECO:0000313" key="2">
    <source>
        <dbReference type="Proteomes" id="UP000594621"/>
    </source>
</evidence>
<dbReference type="AlphaFoldDB" id="A0A7S9D803"/>
<dbReference type="EMBL" id="CP061379">
    <property type="protein sequence ID" value="QPF92904.1"/>
    <property type="molecule type" value="Genomic_DNA"/>
</dbReference>